<name>A0A9W5VW24_9ACTO</name>
<feature type="domain" description="AB hydrolase-1" evidence="2">
    <location>
        <begin position="26"/>
        <end position="174"/>
    </location>
</feature>
<dbReference type="Pfam" id="PF00561">
    <property type="entry name" value="Abhydrolase_1"/>
    <property type="match status" value="1"/>
</dbReference>
<dbReference type="InterPro" id="IPR000073">
    <property type="entry name" value="AB_hydrolase_1"/>
</dbReference>
<gene>
    <name evidence="3" type="ORF">HMPREF9238_00261</name>
</gene>
<dbReference type="GO" id="GO:0004601">
    <property type="term" value="F:peroxidase activity"/>
    <property type="evidence" value="ECO:0007669"/>
    <property type="project" value="UniProtKB-KW"/>
</dbReference>
<reference evidence="3 4" key="1">
    <citation type="submission" date="2013-05" db="EMBL/GenBank/DDBJ databases">
        <title>The Genome Sequence of Actinomyces europaeus ACS-120-V-COL10B.</title>
        <authorList>
            <consortium name="The Broad Institute Genomics Platform"/>
            <person name="Earl A."/>
            <person name="Ward D."/>
            <person name="Feldgarden M."/>
            <person name="Gevers D."/>
            <person name="Saerens B."/>
            <person name="Vaneechoutte M."/>
            <person name="Walker B."/>
            <person name="Young S."/>
            <person name="Zeng Q."/>
            <person name="Gargeya S."/>
            <person name="Fitzgerald M."/>
            <person name="Haas B."/>
            <person name="Abouelleil A."/>
            <person name="Allen A.W."/>
            <person name="Alvarado L."/>
            <person name="Arachchi H.M."/>
            <person name="Berlin A.M."/>
            <person name="Chapman S.B."/>
            <person name="Gainer-Dewar J."/>
            <person name="Goldberg J."/>
            <person name="Griggs A."/>
            <person name="Gujja S."/>
            <person name="Hansen M."/>
            <person name="Howarth C."/>
            <person name="Imamovic A."/>
            <person name="Ireland A."/>
            <person name="Larimer J."/>
            <person name="McCowan C."/>
            <person name="Murphy C."/>
            <person name="Pearson M."/>
            <person name="Poon T.W."/>
            <person name="Priest M."/>
            <person name="Roberts A."/>
            <person name="Saif S."/>
            <person name="Shea T."/>
            <person name="Sisk P."/>
            <person name="Sykes S."/>
            <person name="Wortman J."/>
            <person name="Nusbaum C."/>
            <person name="Birren B."/>
        </authorList>
    </citation>
    <scope>NUCLEOTIDE SEQUENCE [LARGE SCALE GENOMIC DNA]</scope>
    <source>
        <strain evidence="3 4">ACS-120-V-Col10b</strain>
    </source>
</reference>
<keyword evidence="1" id="KW-0575">Peroxidase</keyword>
<dbReference type="EMBL" id="AGWN01000001">
    <property type="protein sequence ID" value="EPD30517.1"/>
    <property type="molecule type" value="Genomic_DNA"/>
</dbReference>
<dbReference type="PANTHER" id="PTHR43433:SF5">
    <property type="entry name" value="AB HYDROLASE-1 DOMAIN-CONTAINING PROTEIN"/>
    <property type="match status" value="1"/>
</dbReference>
<organism evidence="3 4">
    <name type="scientific">Gleimia europaea ACS-120-V-Col10b</name>
    <dbReference type="NCBI Taxonomy" id="883069"/>
    <lineage>
        <taxon>Bacteria</taxon>
        <taxon>Bacillati</taxon>
        <taxon>Actinomycetota</taxon>
        <taxon>Actinomycetes</taxon>
        <taxon>Actinomycetales</taxon>
        <taxon>Actinomycetaceae</taxon>
        <taxon>Gleimia</taxon>
    </lineage>
</organism>
<sequence length="271" mass="29730">MAGRSQYRGDMTTLSYDVFGPADAPVVFLGSALGADREMWNEVAPGLSDYRVVRFDFPGHGHSHVPDVAGQLTPAKLGEYILEIANELNVERFHIAGLSLGGMMALWMAINHPQRVQSLVMMCSGPVLLPSNAWVERAELVREQGTSALVEATLQRWFTPSFYELNGPGVQRTRQTFLDCADEGYAKCCEVIANMDNRAGLVSLFQPITVVRAEFDTTLPEDAALELVASLREGGNQQVNLEYVKGAAHLAAVEQPKQVLQALLAHLRKYA</sequence>
<evidence type="ECO:0000256" key="1">
    <source>
        <dbReference type="ARBA" id="ARBA00022559"/>
    </source>
</evidence>
<dbReference type="GO" id="GO:0004806">
    <property type="term" value="F:triacylglycerol lipase activity"/>
    <property type="evidence" value="ECO:0007669"/>
    <property type="project" value="TreeGrafter"/>
</dbReference>
<comment type="caution">
    <text evidence="3">The sequence shown here is derived from an EMBL/GenBank/DDBJ whole genome shotgun (WGS) entry which is preliminary data.</text>
</comment>
<dbReference type="Proteomes" id="UP000014387">
    <property type="component" value="Unassembled WGS sequence"/>
</dbReference>
<accession>A0A9W5VW24</accession>
<dbReference type="SUPFAM" id="SSF53474">
    <property type="entry name" value="alpha/beta-Hydrolases"/>
    <property type="match status" value="1"/>
</dbReference>
<dbReference type="Gene3D" id="3.40.50.1820">
    <property type="entry name" value="alpha/beta hydrolase"/>
    <property type="match status" value="1"/>
</dbReference>
<dbReference type="InterPro" id="IPR000639">
    <property type="entry name" value="Epox_hydrolase-like"/>
</dbReference>
<dbReference type="InterPro" id="IPR029058">
    <property type="entry name" value="AB_hydrolase_fold"/>
</dbReference>
<proteinExistence type="predicted"/>
<dbReference type="OrthoDB" id="9802489at2"/>
<keyword evidence="1" id="KW-0560">Oxidoreductase</keyword>
<dbReference type="PANTHER" id="PTHR43433">
    <property type="entry name" value="HYDROLASE, ALPHA/BETA FOLD FAMILY PROTEIN"/>
    <property type="match status" value="1"/>
</dbReference>
<evidence type="ECO:0000313" key="3">
    <source>
        <dbReference type="EMBL" id="EPD30517.1"/>
    </source>
</evidence>
<protein>
    <submittedName>
        <fullName evidence="3">3-oxoadipate enol-lactonase</fullName>
    </submittedName>
</protein>
<dbReference type="PRINTS" id="PR00111">
    <property type="entry name" value="ABHYDROLASE"/>
</dbReference>
<dbReference type="GO" id="GO:0046503">
    <property type="term" value="P:glycerolipid catabolic process"/>
    <property type="evidence" value="ECO:0007669"/>
    <property type="project" value="TreeGrafter"/>
</dbReference>
<dbReference type="InterPro" id="IPR050471">
    <property type="entry name" value="AB_hydrolase"/>
</dbReference>
<dbReference type="PRINTS" id="PR00412">
    <property type="entry name" value="EPOXHYDRLASE"/>
</dbReference>
<evidence type="ECO:0000259" key="2">
    <source>
        <dbReference type="Pfam" id="PF00561"/>
    </source>
</evidence>
<dbReference type="AlphaFoldDB" id="A0A9W5VW24"/>
<keyword evidence="4" id="KW-1185">Reference proteome</keyword>
<evidence type="ECO:0000313" key="4">
    <source>
        <dbReference type="Proteomes" id="UP000014387"/>
    </source>
</evidence>